<feature type="domain" description="3'-5' exonuclease" evidence="2">
    <location>
        <begin position="3"/>
        <end position="207"/>
    </location>
</feature>
<evidence type="ECO:0000256" key="1">
    <source>
        <dbReference type="SAM" id="MobiDB-lite"/>
    </source>
</evidence>
<accession>A0A438NFC4</accession>
<dbReference type="AlphaFoldDB" id="A0A438NFC4"/>
<dbReference type="EMBL" id="NAJM01000004">
    <property type="protein sequence ID" value="RVX74437.1"/>
    <property type="molecule type" value="Genomic_DNA"/>
</dbReference>
<comment type="caution">
    <text evidence="3">The sequence shown here is derived from an EMBL/GenBank/DDBJ whole genome shotgun (WGS) entry which is preliminary data.</text>
</comment>
<dbReference type="OrthoDB" id="4156109at2759"/>
<proteinExistence type="predicted"/>
<dbReference type="InterPro" id="IPR012337">
    <property type="entry name" value="RNaseH-like_sf"/>
</dbReference>
<sequence>MSSIFVDTPSLVRDLLKAIETCPVDRPFLFIDLEGINLSRHGSISIMQILIPATGVVYLVDAVTLKTDAFDTASDSGLTLKKVLESETIPKVFFDVRNDSDALCSHFVISLQCVVDIQLLEFVTRPRQGRYLRSLSKCVEENAGLARTELRQWHSIKEAGKKLFAPEKGGSYEVFNARPLPATLVQYCIQDVLLMPKLLLKFSALLTDTKASKVAQETTRRIQESQSASYQSNGPHKAIGPQFQHMR</sequence>
<dbReference type="InterPro" id="IPR002562">
    <property type="entry name" value="3'-5'_exonuclease_dom"/>
</dbReference>
<feature type="compositionally biased region" description="Polar residues" evidence="1">
    <location>
        <begin position="224"/>
        <end position="234"/>
    </location>
</feature>
<dbReference type="GO" id="GO:0003676">
    <property type="term" value="F:nucleic acid binding"/>
    <property type="evidence" value="ECO:0007669"/>
    <property type="project" value="InterPro"/>
</dbReference>
<dbReference type="SUPFAM" id="SSF53098">
    <property type="entry name" value="Ribonuclease H-like"/>
    <property type="match status" value="1"/>
</dbReference>
<dbReference type="SMART" id="SM00474">
    <property type="entry name" value="35EXOc"/>
    <property type="match status" value="1"/>
</dbReference>
<dbReference type="Gene3D" id="3.30.420.10">
    <property type="entry name" value="Ribonuclease H-like superfamily/Ribonuclease H"/>
    <property type="match status" value="1"/>
</dbReference>
<dbReference type="GO" id="GO:0006139">
    <property type="term" value="P:nucleobase-containing compound metabolic process"/>
    <property type="evidence" value="ECO:0007669"/>
    <property type="project" value="InterPro"/>
</dbReference>
<dbReference type="PANTHER" id="PTHR43040">
    <property type="entry name" value="RIBONUCLEASE D"/>
    <property type="match status" value="1"/>
</dbReference>
<dbReference type="GO" id="GO:0008408">
    <property type="term" value="F:3'-5' exonuclease activity"/>
    <property type="evidence" value="ECO:0007669"/>
    <property type="project" value="InterPro"/>
</dbReference>
<evidence type="ECO:0000313" key="4">
    <source>
        <dbReference type="Proteomes" id="UP000288859"/>
    </source>
</evidence>
<protein>
    <recommendedName>
        <fullName evidence="2">3'-5' exonuclease domain-containing protein</fullName>
    </recommendedName>
</protein>
<dbReference type="Proteomes" id="UP000288859">
    <property type="component" value="Unassembled WGS sequence"/>
</dbReference>
<feature type="region of interest" description="Disordered" evidence="1">
    <location>
        <begin position="224"/>
        <end position="247"/>
    </location>
</feature>
<name>A0A438NFC4_EXOME</name>
<dbReference type="VEuPathDB" id="FungiDB:PV10_07344"/>
<organism evidence="3 4">
    <name type="scientific">Exophiala mesophila</name>
    <name type="common">Black yeast-like fungus</name>
    <dbReference type="NCBI Taxonomy" id="212818"/>
    <lineage>
        <taxon>Eukaryota</taxon>
        <taxon>Fungi</taxon>
        <taxon>Dikarya</taxon>
        <taxon>Ascomycota</taxon>
        <taxon>Pezizomycotina</taxon>
        <taxon>Eurotiomycetes</taxon>
        <taxon>Chaetothyriomycetidae</taxon>
        <taxon>Chaetothyriales</taxon>
        <taxon>Herpotrichiellaceae</taxon>
        <taxon>Exophiala</taxon>
    </lineage>
</organism>
<evidence type="ECO:0000259" key="2">
    <source>
        <dbReference type="SMART" id="SM00474"/>
    </source>
</evidence>
<reference evidence="3 4" key="1">
    <citation type="submission" date="2017-03" db="EMBL/GenBank/DDBJ databases">
        <title>Genomes of endolithic fungi from Antarctica.</title>
        <authorList>
            <person name="Coleine C."/>
            <person name="Masonjones S."/>
            <person name="Stajich J.E."/>
        </authorList>
    </citation>
    <scope>NUCLEOTIDE SEQUENCE [LARGE SCALE GENOMIC DNA]</scope>
    <source>
        <strain evidence="3 4">CCFEE 6314</strain>
    </source>
</reference>
<dbReference type="PANTHER" id="PTHR43040:SF1">
    <property type="entry name" value="RIBONUCLEASE D"/>
    <property type="match status" value="1"/>
</dbReference>
<evidence type="ECO:0000313" key="3">
    <source>
        <dbReference type="EMBL" id="RVX74437.1"/>
    </source>
</evidence>
<gene>
    <name evidence="3" type="ORF">B0A52_01563</name>
</gene>
<dbReference type="InterPro" id="IPR036397">
    <property type="entry name" value="RNaseH_sf"/>
</dbReference>
<dbReference type="Pfam" id="PF01612">
    <property type="entry name" value="DNA_pol_A_exo1"/>
    <property type="match status" value="1"/>
</dbReference>